<protein>
    <submittedName>
        <fullName evidence="1">Uncharacterized protein</fullName>
    </submittedName>
</protein>
<dbReference type="Proteomes" id="UP000474957">
    <property type="component" value="Unassembled WGS sequence"/>
</dbReference>
<evidence type="ECO:0000313" key="2">
    <source>
        <dbReference type="Proteomes" id="UP000474957"/>
    </source>
</evidence>
<organism evidence="1 2">
    <name type="scientific">Halovulum marinum</name>
    <dbReference type="NCBI Taxonomy" id="2662447"/>
    <lineage>
        <taxon>Bacteria</taxon>
        <taxon>Pseudomonadati</taxon>
        <taxon>Pseudomonadota</taxon>
        <taxon>Alphaproteobacteria</taxon>
        <taxon>Rhodobacterales</taxon>
        <taxon>Paracoccaceae</taxon>
        <taxon>Halovulum</taxon>
    </lineage>
</organism>
<comment type="caution">
    <text evidence="1">The sequence shown here is derived from an EMBL/GenBank/DDBJ whole genome shotgun (WGS) entry which is preliminary data.</text>
</comment>
<dbReference type="AlphaFoldDB" id="A0A6L5Z4Y7"/>
<dbReference type="EMBL" id="WIND01000015">
    <property type="protein sequence ID" value="MSU91104.1"/>
    <property type="molecule type" value="Genomic_DNA"/>
</dbReference>
<name>A0A6L5Z4Y7_9RHOB</name>
<sequence length="59" mass="6311">MYAPKTRQELALILEALQDFAAVEQLVPVSEALADARLHLAMGDPAPVRGDSRSGPARP</sequence>
<dbReference type="RefSeq" id="WP_154447919.1">
    <property type="nucleotide sequence ID" value="NZ_WIND01000015.1"/>
</dbReference>
<evidence type="ECO:0000313" key="1">
    <source>
        <dbReference type="EMBL" id="MSU91104.1"/>
    </source>
</evidence>
<keyword evidence="2" id="KW-1185">Reference proteome</keyword>
<accession>A0A6L5Z4Y7</accession>
<gene>
    <name evidence="1" type="ORF">GE300_16065</name>
</gene>
<proteinExistence type="predicted"/>
<reference evidence="1 2" key="1">
    <citation type="submission" date="2019-10" db="EMBL/GenBank/DDBJ databases">
        <title>Cognatihalovulum marinum gen. nov. sp. nov., a new member of the family Rhodobacteraceae isolated from deep seawater of the Northwest Indian Ocean.</title>
        <authorList>
            <person name="Ruan C."/>
            <person name="Wang J."/>
            <person name="Zheng X."/>
            <person name="Song L."/>
            <person name="Zhu Y."/>
            <person name="Huang Y."/>
            <person name="Lu Z."/>
            <person name="Du W."/>
            <person name="Huang L."/>
            <person name="Dai X."/>
        </authorList>
    </citation>
    <scope>NUCLEOTIDE SEQUENCE [LARGE SCALE GENOMIC DNA]</scope>
    <source>
        <strain evidence="1 2">2CG4</strain>
    </source>
</reference>